<evidence type="ECO:0000313" key="2">
    <source>
        <dbReference type="EMBL" id="MDJ1132867.1"/>
    </source>
</evidence>
<dbReference type="InterPro" id="IPR001387">
    <property type="entry name" value="Cro/C1-type_HTH"/>
</dbReference>
<evidence type="ECO:0000259" key="1">
    <source>
        <dbReference type="SMART" id="SM00530"/>
    </source>
</evidence>
<gene>
    <name evidence="2" type="ORF">NMN56_013045</name>
</gene>
<proteinExistence type="predicted"/>
<feature type="domain" description="HTH cro/C1-type" evidence="1">
    <location>
        <begin position="18"/>
        <end position="79"/>
    </location>
</feature>
<protein>
    <submittedName>
        <fullName evidence="2">Helix-turn-helix transcriptional regulator</fullName>
    </submittedName>
</protein>
<dbReference type="EMBL" id="JANCPR020000010">
    <property type="protein sequence ID" value="MDJ1132867.1"/>
    <property type="molecule type" value="Genomic_DNA"/>
</dbReference>
<reference evidence="2 3" key="1">
    <citation type="submission" date="2023-05" db="EMBL/GenBank/DDBJ databases">
        <title>Streptantibioticus silvisoli sp. nov., acidotolerant actinomycetes 1 from pine litter.</title>
        <authorList>
            <person name="Swiecimska M."/>
            <person name="Golinska P."/>
            <person name="Sangal V."/>
            <person name="Wachnowicz B."/>
            <person name="Goodfellow M."/>
        </authorList>
    </citation>
    <scope>NUCLEOTIDE SEQUENCE [LARGE SCALE GENOMIC DNA]</scope>
    <source>
        <strain evidence="2 3">DSM 42109</strain>
    </source>
</reference>
<sequence>MRYSMSPGSGGSSFDGTAALRAREGLGMGPADVAYGMHAAYGLDIEPATVVAWEHGELTPDERQLTALAGALWCSAGDLLGEPRTLREFRLARSLSAADVAMEAGMDAAVYARVEETGVWTGDARQAEALAGVLRLPVPAFVELTGRGEELAGLLRRAVTSRWQAYSGPVTRIVPLPRPYVEDGLRALQEAYASVTTASLGWGQASSAGARDASRDFMADILDHFWDAMET</sequence>
<name>A0ABT6ZVL3_9ACTN</name>
<feature type="domain" description="HTH cro/C1-type" evidence="1">
    <location>
        <begin position="85"/>
        <end position="141"/>
    </location>
</feature>
<dbReference type="SMART" id="SM00530">
    <property type="entry name" value="HTH_XRE"/>
    <property type="match status" value="2"/>
</dbReference>
<dbReference type="CDD" id="cd00093">
    <property type="entry name" value="HTH_XRE"/>
    <property type="match status" value="1"/>
</dbReference>
<organism evidence="2 3">
    <name type="scientific">Streptomyces iconiensis</name>
    <dbReference type="NCBI Taxonomy" id="1384038"/>
    <lineage>
        <taxon>Bacteria</taxon>
        <taxon>Bacillati</taxon>
        <taxon>Actinomycetota</taxon>
        <taxon>Actinomycetes</taxon>
        <taxon>Kitasatosporales</taxon>
        <taxon>Streptomycetaceae</taxon>
        <taxon>Streptomyces</taxon>
    </lineage>
</organism>
<keyword evidence="3" id="KW-1185">Reference proteome</keyword>
<comment type="caution">
    <text evidence="2">The sequence shown here is derived from an EMBL/GenBank/DDBJ whole genome shotgun (WGS) entry which is preliminary data.</text>
</comment>
<accession>A0ABT6ZVL3</accession>
<evidence type="ECO:0000313" key="3">
    <source>
        <dbReference type="Proteomes" id="UP001214441"/>
    </source>
</evidence>
<dbReference type="Proteomes" id="UP001214441">
    <property type="component" value="Unassembled WGS sequence"/>
</dbReference>
<dbReference type="RefSeq" id="WP_274047541.1">
    <property type="nucleotide sequence ID" value="NZ_JANCPR020000010.1"/>
</dbReference>